<dbReference type="InterPro" id="IPR045087">
    <property type="entry name" value="Cu-oxidase_fam"/>
</dbReference>
<protein>
    <recommendedName>
        <fullName evidence="4">Copper-containing nitrite reductase</fullName>
        <ecNumber evidence="3">1.7.2.1</ecNumber>
    </recommendedName>
</protein>
<dbReference type="GO" id="GO:0005507">
    <property type="term" value="F:copper ion binding"/>
    <property type="evidence" value="ECO:0007669"/>
    <property type="project" value="InterPro"/>
</dbReference>
<evidence type="ECO:0000256" key="11">
    <source>
        <dbReference type="SAM" id="MobiDB-lite"/>
    </source>
</evidence>
<proteinExistence type="predicted"/>
<dbReference type="SUPFAM" id="SSF49503">
    <property type="entry name" value="Cupredoxins"/>
    <property type="match status" value="2"/>
</dbReference>
<evidence type="ECO:0000256" key="4">
    <source>
        <dbReference type="ARBA" id="ARBA00017290"/>
    </source>
</evidence>
<dbReference type="Proteomes" id="UP000471521">
    <property type="component" value="Unassembled WGS sequence"/>
</dbReference>
<comment type="cofactor">
    <cofactor evidence="10">
        <name>Cu(2+)</name>
        <dbReference type="ChEBI" id="CHEBI:29036"/>
    </cofactor>
</comment>
<feature type="domain" description="Plastocyanin-like" evidence="12">
    <location>
        <begin position="79"/>
        <end position="190"/>
    </location>
</feature>
<evidence type="ECO:0000256" key="5">
    <source>
        <dbReference type="ARBA" id="ARBA00022723"/>
    </source>
</evidence>
<feature type="binding site" description="type 1 copper site" evidence="10">
    <location>
        <position position="325"/>
    </location>
    <ligand>
        <name>Cu cation</name>
        <dbReference type="ChEBI" id="CHEBI:23378"/>
        <label>1</label>
    </ligand>
</feature>
<dbReference type="NCBIfam" id="TIGR02376">
    <property type="entry name" value="Cu_nitrite_red"/>
    <property type="match status" value="1"/>
</dbReference>
<feature type="compositionally biased region" description="Low complexity" evidence="11">
    <location>
        <begin position="55"/>
        <end position="65"/>
    </location>
</feature>
<gene>
    <name evidence="13" type="primary">nirK</name>
    <name evidence="13" type="ORF">GRX66_11280</name>
</gene>
<evidence type="ECO:0000259" key="12">
    <source>
        <dbReference type="Pfam" id="PF07732"/>
    </source>
</evidence>
<feature type="binding site" description="type 1 copper site" evidence="10">
    <location>
        <position position="167"/>
    </location>
    <ligand>
        <name>Cu cation</name>
        <dbReference type="ChEBI" id="CHEBI:23378"/>
        <label>1</label>
    </ligand>
</feature>
<evidence type="ECO:0000256" key="8">
    <source>
        <dbReference type="ARBA" id="ARBA00023008"/>
    </source>
</evidence>
<feature type="region of interest" description="Disordered" evidence="11">
    <location>
        <begin position="23"/>
        <end position="69"/>
    </location>
</feature>
<organism evidence="13 14">
    <name type="scientific">Halobacterium bonnevillei</name>
    <dbReference type="NCBI Taxonomy" id="2692200"/>
    <lineage>
        <taxon>Archaea</taxon>
        <taxon>Methanobacteriati</taxon>
        <taxon>Methanobacteriota</taxon>
        <taxon>Stenosarchaea group</taxon>
        <taxon>Halobacteria</taxon>
        <taxon>Halobacteriales</taxon>
        <taxon>Halobacteriaceae</taxon>
        <taxon>Halobacterium</taxon>
    </lineage>
</organism>
<dbReference type="GO" id="GO:0050421">
    <property type="term" value="F:nitrite reductase (NO-forming) activity"/>
    <property type="evidence" value="ECO:0007669"/>
    <property type="project" value="UniProtKB-EC"/>
</dbReference>
<evidence type="ECO:0000256" key="10">
    <source>
        <dbReference type="PIRSR" id="PIRSR601287-1"/>
    </source>
</evidence>
<feature type="binding site" description="type 1 copper site" evidence="10">
    <location>
        <position position="127"/>
    </location>
    <ligand>
        <name>Cu cation</name>
        <dbReference type="ChEBI" id="CHEBI:23378"/>
        <label>1</label>
    </ligand>
</feature>
<keyword evidence="6" id="KW-0677">Repeat</keyword>
<dbReference type="InterPro" id="IPR008972">
    <property type="entry name" value="Cupredoxin"/>
</dbReference>
<feature type="binding site" description="type 1 copper site" evidence="10">
    <location>
        <position position="181"/>
    </location>
    <ligand>
        <name>Cu cation</name>
        <dbReference type="ChEBI" id="CHEBI:23378"/>
        <label>1</label>
    </ligand>
</feature>
<dbReference type="RefSeq" id="WP_159526651.1">
    <property type="nucleotide sequence ID" value="NZ_WUUU01000088.1"/>
</dbReference>
<keyword evidence="8 10" id="KW-0186">Copper</keyword>
<dbReference type="PROSITE" id="PS51257">
    <property type="entry name" value="PROKAR_LIPOPROTEIN"/>
    <property type="match status" value="1"/>
</dbReference>
<dbReference type="PANTHER" id="PTHR11709">
    <property type="entry name" value="MULTI-COPPER OXIDASE"/>
    <property type="match status" value="1"/>
</dbReference>
<comment type="catalytic activity">
    <reaction evidence="9">
        <text>nitric oxide + Fe(III)-[cytochrome c] + H2O = Fe(II)-[cytochrome c] + nitrite + 2 H(+)</text>
        <dbReference type="Rhea" id="RHEA:15233"/>
        <dbReference type="Rhea" id="RHEA-COMP:10350"/>
        <dbReference type="Rhea" id="RHEA-COMP:14399"/>
        <dbReference type="ChEBI" id="CHEBI:15377"/>
        <dbReference type="ChEBI" id="CHEBI:15378"/>
        <dbReference type="ChEBI" id="CHEBI:16301"/>
        <dbReference type="ChEBI" id="CHEBI:16480"/>
        <dbReference type="ChEBI" id="CHEBI:29033"/>
        <dbReference type="ChEBI" id="CHEBI:29034"/>
        <dbReference type="EC" id="1.7.2.1"/>
    </reaction>
</comment>
<dbReference type="PANTHER" id="PTHR11709:SF394">
    <property type="entry name" value="FI03373P-RELATED"/>
    <property type="match status" value="1"/>
</dbReference>
<dbReference type="PRINTS" id="PR00695">
    <property type="entry name" value="CUNO2RDTASE"/>
</dbReference>
<dbReference type="EMBL" id="WUUU01000088">
    <property type="protein sequence ID" value="MXR21155.1"/>
    <property type="molecule type" value="Genomic_DNA"/>
</dbReference>
<dbReference type="FunFam" id="2.60.40.420:FF:000093">
    <property type="entry name" value="Copper-containing nitrite reductase"/>
    <property type="match status" value="1"/>
</dbReference>
<feature type="binding site" description="type 1 copper site" evidence="10">
    <location>
        <position position="168"/>
    </location>
    <ligand>
        <name>Cu cation</name>
        <dbReference type="ChEBI" id="CHEBI:23378"/>
        <label>1</label>
    </ligand>
</feature>
<evidence type="ECO:0000256" key="3">
    <source>
        <dbReference type="ARBA" id="ARBA00011882"/>
    </source>
</evidence>
<keyword evidence="14" id="KW-1185">Reference proteome</keyword>
<evidence type="ECO:0000256" key="6">
    <source>
        <dbReference type="ARBA" id="ARBA00022737"/>
    </source>
</evidence>
<evidence type="ECO:0000313" key="13">
    <source>
        <dbReference type="EMBL" id="MXR21155.1"/>
    </source>
</evidence>
<dbReference type="InterPro" id="IPR001287">
    <property type="entry name" value="NO2-reductase_Cu"/>
</dbReference>
<comment type="cofactor">
    <cofactor evidence="1 10">
        <name>Cu(+)</name>
        <dbReference type="ChEBI" id="CHEBI:49552"/>
    </cofactor>
</comment>
<dbReference type="Pfam" id="PF07732">
    <property type="entry name" value="Cu-oxidase_3"/>
    <property type="match status" value="1"/>
</dbReference>
<dbReference type="OrthoDB" id="12293at2157"/>
<feature type="binding site" description="type 1 copper site" evidence="10">
    <location>
        <position position="176"/>
    </location>
    <ligand>
        <name>Cu cation</name>
        <dbReference type="ChEBI" id="CHEBI:23378"/>
        <label>1</label>
    </ligand>
</feature>
<evidence type="ECO:0000256" key="1">
    <source>
        <dbReference type="ARBA" id="ARBA00001960"/>
    </source>
</evidence>
<dbReference type="EC" id="1.7.2.1" evidence="3"/>
<evidence type="ECO:0000256" key="2">
    <source>
        <dbReference type="ARBA" id="ARBA00011233"/>
    </source>
</evidence>
<comment type="subunit">
    <text evidence="2">Homotrimer.</text>
</comment>
<evidence type="ECO:0000313" key="14">
    <source>
        <dbReference type="Proteomes" id="UP000471521"/>
    </source>
</evidence>
<sequence length="356" mass="38737">MFDTTRRRVLQSLGIGGTAAVAGCSAPAGESPATETVEENQASQPQREDVERVAADPADVPDPVDWSSPKHHEVEFTAKEVTAEIESGVTFDFMTFDGRIPGPMVRVRRGDTISFTLHNDDGNSMPHNVDFHAVYGTGGGAPATNVSPGESNDVDFTAMYPGAYIYHCAVPNLDYHISSGMFGMILVEPEDGLPEVDREFYLGQHELYTDKPVGEEGHHGFDMQAMADEDATYVLFNGAKYPFVPDRYGRMQAETGESVRVYMVMGGPNYSSNFHPIGNVWTTAHRDGALGTPEEYVQTMKVPPGSCMIGEMDTPVPETIKLVDHALSRVARKGLLAEIEVSGEPDDDIFDPDPGE</sequence>
<feature type="binding site" description="type 1 copper site" evidence="10">
    <location>
        <position position="132"/>
    </location>
    <ligand>
        <name>Cu cation</name>
        <dbReference type="ChEBI" id="CHEBI:23378"/>
        <label>1</label>
    </ligand>
</feature>
<dbReference type="Gene3D" id="2.60.40.420">
    <property type="entry name" value="Cupredoxins - blue copper proteins"/>
    <property type="match status" value="2"/>
</dbReference>
<dbReference type="AlphaFoldDB" id="A0A6B0SHJ6"/>
<dbReference type="InterPro" id="IPR011707">
    <property type="entry name" value="Cu-oxidase-like_N"/>
</dbReference>
<name>A0A6B0SHJ6_9EURY</name>
<comment type="caution">
    <text evidence="13">The sequence shown here is derived from an EMBL/GenBank/DDBJ whole genome shotgun (WGS) entry which is preliminary data.</text>
</comment>
<dbReference type="CDD" id="cd04208">
    <property type="entry name" value="CuRO_2_CuNIR"/>
    <property type="match status" value="1"/>
</dbReference>
<keyword evidence="5 10" id="KW-0479">Metal-binding</keyword>
<dbReference type="InterPro" id="IPR006311">
    <property type="entry name" value="TAT_signal"/>
</dbReference>
<evidence type="ECO:0000256" key="9">
    <source>
        <dbReference type="ARBA" id="ARBA00049340"/>
    </source>
</evidence>
<reference evidence="13 14" key="1">
    <citation type="submission" date="2019-12" db="EMBL/GenBank/DDBJ databases">
        <title>Isolation and characterization of three novel carbon monoxide-oxidizing members of Halobacteria from salione crusts and soils.</title>
        <authorList>
            <person name="Myers M.R."/>
            <person name="King G.M."/>
        </authorList>
    </citation>
    <scope>NUCLEOTIDE SEQUENCE [LARGE SCALE GENOMIC DNA]</scope>
    <source>
        <strain evidence="13 14">PCN9</strain>
    </source>
</reference>
<evidence type="ECO:0000256" key="7">
    <source>
        <dbReference type="ARBA" id="ARBA00023002"/>
    </source>
</evidence>
<dbReference type="CDD" id="cd11020">
    <property type="entry name" value="CuRO_1_CuNIR"/>
    <property type="match status" value="1"/>
</dbReference>
<dbReference type="PROSITE" id="PS51318">
    <property type="entry name" value="TAT"/>
    <property type="match status" value="1"/>
</dbReference>
<accession>A0A6B0SHJ6</accession>
<keyword evidence="7 13" id="KW-0560">Oxidoreductase</keyword>